<dbReference type="GO" id="GO:0008270">
    <property type="term" value="F:zinc ion binding"/>
    <property type="evidence" value="ECO:0007669"/>
    <property type="project" value="UniProtKB-KW"/>
</dbReference>
<evidence type="ECO:0000259" key="6">
    <source>
        <dbReference type="PROSITE" id="PS00028"/>
    </source>
</evidence>
<evidence type="ECO:0000313" key="7">
    <source>
        <dbReference type="EMBL" id="CAH2000241.1"/>
    </source>
</evidence>
<dbReference type="PROSITE" id="PS00028">
    <property type="entry name" value="ZINC_FINGER_C2H2_1"/>
    <property type="match status" value="5"/>
</dbReference>
<accession>A0A9P0LUL9</accession>
<keyword evidence="3" id="KW-0863">Zinc-finger</keyword>
<reference evidence="7" key="1">
    <citation type="submission" date="2022-03" db="EMBL/GenBank/DDBJ databases">
        <authorList>
            <person name="Sayadi A."/>
        </authorList>
    </citation>
    <scope>NUCLEOTIDE SEQUENCE</scope>
</reference>
<feature type="region of interest" description="Disordered" evidence="5">
    <location>
        <begin position="113"/>
        <end position="146"/>
    </location>
</feature>
<comment type="caution">
    <text evidence="7">The sequence shown here is derived from an EMBL/GenBank/DDBJ whole genome shotgun (WGS) entry which is preliminary data.</text>
</comment>
<dbReference type="GO" id="GO:0045944">
    <property type="term" value="P:positive regulation of transcription by RNA polymerase II"/>
    <property type="evidence" value="ECO:0007669"/>
    <property type="project" value="TreeGrafter"/>
</dbReference>
<dbReference type="OrthoDB" id="3561125at2759"/>
<keyword evidence="8" id="KW-1185">Reference proteome</keyword>
<dbReference type="PANTHER" id="PTHR24403:SF67">
    <property type="entry name" value="FI01116P-RELATED"/>
    <property type="match status" value="1"/>
</dbReference>
<feature type="domain" description="C2H2-type" evidence="6">
    <location>
        <begin position="205"/>
        <end position="226"/>
    </location>
</feature>
<evidence type="ECO:0000313" key="8">
    <source>
        <dbReference type="Proteomes" id="UP001152888"/>
    </source>
</evidence>
<evidence type="ECO:0000256" key="4">
    <source>
        <dbReference type="ARBA" id="ARBA00022833"/>
    </source>
</evidence>
<protein>
    <recommendedName>
        <fullName evidence="6">C2H2-type domain-containing protein</fullName>
    </recommendedName>
</protein>
<dbReference type="Proteomes" id="UP001152888">
    <property type="component" value="Unassembled WGS sequence"/>
</dbReference>
<feature type="domain" description="C2H2-type" evidence="6">
    <location>
        <begin position="493"/>
        <end position="514"/>
    </location>
</feature>
<keyword evidence="4" id="KW-0862">Zinc</keyword>
<feature type="domain" description="C2H2-type" evidence="6">
    <location>
        <begin position="248"/>
        <end position="269"/>
    </location>
</feature>
<dbReference type="GO" id="GO:0005634">
    <property type="term" value="C:nucleus"/>
    <property type="evidence" value="ECO:0007669"/>
    <property type="project" value="TreeGrafter"/>
</dbReference>
<organism evidence="7 8">
    <name type="scientific">Acanthoscelides obtectus</name>
    <name type="common">Bean weevil</name>
    <name type="synonym">Bruchus obtectus</name>
    <dbReference type="NCBI Taxonomy" id="200917"/>
    <lineage>
        <taxon>Eukaryota</taxon>
        <taxon>Metazoa</taxon>
        <taxon>Ecdysozoa</taxon>
        <taxon>Arthropoda</taxon>
        <taxon>Hexapoda</taxon>
        <taxon>Insecta</taxon>
        <taxon>Pterygota</taxon>
        <taxon>Neoptera</taxon>
        <taxon>Endopterygota</taxon>
        <taxon>Coleoptera</taxon>
        <taxon>Polyphaga</taxon>
        <taxon>Cucujiformia</taxon>
        <taxon>Chrysomeloidea</taxon>
        <taxon>Chrysomelidae</taxon>
        <taxon>Bruchinae</taxon>
        <taxon>Bruchini</taxon>
        <taxon>Acanthoscelides</taxon>
    </lineage>
</organism>
<evidence type="ECO:0000256" key="3">
    <source>
        <dbReference type="ARBA" id="ARBA00022771"/>
    </source>
</evidence>
<sequence>MEKDGESKFIMIDLTTKEEIEDADTKDACSTSDLVDRIKKEEIPIEELDQCEMIDVKDQNLFKIEIKNEELGSHEDMDTLDPAIHCDKPSMESVMLDSIKSENAEIYPLQLKEELDIKDETDPSSESAGVESSAENTTAQVNSTSSKSNLNELMAQYDRIHSLESKCKHIFHPYQPKSNTYICLQCKATFYLEDGLIKHLFPNQCKYCYRIFKQKRLLDIHQAKRHRNLSLPPYVSSSNKPILSTLKCLHCKAIFNQEDKLVEHLFEKHRNVTSFTAEVHGLYESFEYLKCTICSFRTNKGMIWLDKHLVRKHPDFIKPIASKTYEYSDFSFKTNIQDNPTKHIVAKEVLPPYVSPVKNLKSNTLTCLHCLAPFSQEVKLNHHLYEKHPNITMLIFEVHGLNHLGGRVEYLECKICSFRTNKGMIRLDNHIIETHPDVVKPKRSGIHVCNHCSFKTTVQDNLMKHMKAKEHVGLSLPPYVGSVKKLKSSTLKCLHCEATFNQESKLVEHLFKKHPTLTLLTTKVDGSNASVGYLKCTVCTFRTNKGMIWMDNHIVGKHPEFVKSIGSGIYLCSDCPFKTKIREILAKHILEHDSPATESAAFEEKQCSLCPFKTYIKEKMRLHMQDHEVSDEQETYSCCSFKTTSKQALDEHIIEDHFDQIKSVSSPVLECAHCSFKTTMESKLVKHISAHKAVLKIKHRWSKCNVGVTSKRQLNEHVAKSHPDSVGSTEPTSNGGFLCGHCDFTANNELDLSRHWESEHRHKCTFCNMICVSKRGVLNHLRMVHNMYIG</sequence>
<keyword evidence="1" id="KW-0479">Metal-binding</keyword>
<keyword evidence="2" id="KW-0677">Repeat</keyword>
<feature type="domain" description="C2H2-type" evidence="6">
    <location>
        <begin position="764"/>
        <end position="785"/>
    </location>
</feature>
<feature type="compositionally biased region" description="Polar residues" evidence="5">
    <location>
        <begin position="136"/>
        <end position="146"/>
    </location>
</feature>
<dbReference type="InterPro" id="IPR013087">
    <property type="entry name" value="Znf_C2H2_type"/>
</dbReference>
<gene>
    <name evidence="7" type="ORF">ACAOBT_LOCUS25431</name>
</gene>
<dbReference type="SMART" id="SM00355">
    <property type="entry name" value="ZnF_C2H2"/>
    <property type="match status" value="16"/>
</dbReference>
<dbReference type="AlphaFoldDB" id="A0A9P0LUL9"/>
<dbReference type="EMBL" id="CAKOFQ010007396">
    <property type="protein sequence ID" value="CAH2000241.1"/>
    <property type="molecule type" value="Genomic_DNA"/>
</dbReference>
<dbReference type="PANTHER" id="PTHR24403">
    <property type="entry name" value="ZINC FINGER PROTEIN"/>
    <property type="match status" value="1"/>
</dbReference>
<evidence type="ECO:0000256" key="5">
    <source>
        <dbReference type="SAM" id="MobiDB-lite"/>
    </source>
</evidence>
<name>A0A9P0LUL9_ACAOB</name>
<dbReference type="InterPro" id="IPR050688">
    <property type="entry name" value="Zinc_finger/UBP_domain"/>
</dbReference>
<evidence type="ECO:0000256" key="1">
    <source>
        <dbReference type="ARBA" id="ARBA00022723"/>
    </source>
</evidence>
<feature type="domain" description="C2H2-type" evidence="6">
    <location>
        <begin position="367"/>
        <end position="388"/>
    </location>
</feature>
<feature type="compositionally biased region" description="Low complexity" evidence="5">
    <location>
        <begin position="124"/>
        <end position="135"/>
    </location>
</feature>
<evidence type="ECO:0000256" key="2">
    <source>
        <dbReference type="ARBA" id="ARBA00022737"/>
    </source>
</evidence>
<dbReference type="Gene3D" id="3.30.160.60">
    <property type="entry name" value="Classic Zinc Finger"/>
    <property type="match status" value="5"/>
</dbReference>
<proteinExistence type="predicted"/>